<evidence type="ECO:0000313" key="1">
    <source>
        <dbReference type="EMBL" id="HII70198.1"/>
    </source>
</evidence>
<evidence type="ECO:0000313" key="2">
    <source>
        <dbReference type="Proteomes" id="UP000619545"/>
    </source>
</evidence>
<dbReference type="InterPro" id="IPR016762">
    <property type="entry name" value="Methan_mark_17"/>
</dbReference>
<dbReference type="GeneID" id="1476682"/>
<dbReference type="Pfam" id="PF09886">
    <property type="entry name" value="DUF2113"/>
    <property type="match status" value="1"/>
</dbReference>
<dbReference type="NCBIfam" id="TIGR03291">
    <property type="entry name" value="methan_mark_17"/>
    <property type="match status" value="1"/>
</dbReference>
<dbReference type="Proteomes" id="UP000619545">
    <property type="component" value="Unassembled WGS sequence"/>
</dbReference>
<gene>
    <name evidence="1" type="ORF">HA336_03075</name>
</gene>
<name>A0A832THH0_9EURY</name>
<accession>A0A832THH0</accession>
<dbReference type="RefSeq" id="WP_011018951.1">
    <property type="nucleotide sequence ID" value="NZ_DUJS01000002.1"/>
</dbReference>
<dbReference type="EMBL" id="DUJS01000002">
    <property type="protein sequence ID" value="HII70198.1"/>
    <property type="molecule type" value="Genomic_DNA"/>
</dbReference>
<proteinExistence type="predicted"/>
<protein>
    <submittedName>
        <fullName evidence="1">Methanogenesis marker 17 protein</fullName>
    </submittedName>
</protein>
<comment type="caution">
    <text evidence="1">The sequence shown here is derived from an EMBL/GenBank/DDBJ whole genome shotgun (WGS) entry which is preliminary data.</text>
</comment>
<dbReference type="AlphaFoldDB" id="A0A832THH0"/>
<dbReference type="PIRSF" id="PIRSF019464">
    <property type="entry name" value="UCP019464"/>
    <property type="match status" value="1"/>
</dbReference>
<reference evidence="1" key="1">
    <citation type="journal article" date="2020" name="bioRxiv">
        <title>A rank-normalized archaeal taxonomy based on genome phylogeny resolves widespread incomplete and uneven classifications.</title>
        <authorList>
            <person name="Rinke C."/>
            <person name="Chuvochina M."/>
            <person name="Mussig A.J."/>
            <person name="Chaumeil P.-A."/>
            <person name="Waite D.W."/>
            <person name="Whitman W.B."/>
            <person name="Parks D.H."/>
            <person name="Hugenholtz P."/>
        </authorList>
    </citation>
    <scope>NUCLEOTIDE SEQUENCE</scope>
    <source>
        <strain evidence="1">UBA8853</strain>
    </source>
</reference>
<sequence>MYEHRGKRILVRASEKEAAELYYDITRHAATDLGLARTITAAVFHLDIEAPLYAAAVRTRPMLRPVTLGKVSHLELDDEEGTLKVSVAVERYFPDVIRTLQSVFGEDRVRHEERLEITIEPPEGMSPEHLEKLEELVVHDPRKKLAHRVYDFIERVRPEGFRVARYARFDQDFLYLASEGTLEDEWTDLLFELPGELDRVGERRGPSE</sequence>
<organism evidence="1 2">
    <name type="scientific">Methanopyrus kandleri</name>
    <dbReference type="NCBI Taxonomy" id="2320"/>
    <lineage>
        <taxon>Archaea</taxon>
        <taxon>Methanobacteriati</taxon>
        <taxon>Methanobacteriota</taxon>
        <taxon>Methanomada group</taxon>
        <taxon>Methanopyri</taxon>
        <taxon>Methanopyrales</taxon>
        <taxon>Methanopyraceae</taxon>
        <taxon>Methanopyrus</taxon>
    </lineage>
</organism>